<organism evidence="1">
    <name type="scientific">Halalkalibacterium halodurans</name>
    <name type="common">Bacillus halodurans</name>
    <dbReference type="NCBI Taxonomy" id="86665"/>
    <lineage>
        <taxon>Bacteria</taxon>
        <taxon>Bacillati</taxon>
        <taxon>Bacillota</taxon>
        <taxon>Bacilli</taxon>
        <taxon>Bacillales</taxon>
        <taxon>Bacillaceae</taxon>
        <taxon>Halalkalibacterium (ex Joshi et al. 2022)</taxon>
    </lineage>
</organism>
<proteinExistence type="predicted"/>
<dbReference type="PATRIC" id="fig|136160.3.peg.1259"/>
<dbReference type="EMBL" id="LILD01000001">
    <property type="protein sequence ID" value="KOO38273.1"/>
    <property type="molecule type" value="Genomic_DNA"/>
</dbReference>
<evidence type="ECO:0000313" key="1">
    <source>
        <dbReference type="EMBL" id="KOO38273.1"/>
    </source>
</evidence>
<reference evidence="1" key="1">
    <citation type="submission" date="2015-08" db="EMBL/GenBank/DDBJ databases">
        <title>Complete DNA Sequence of Pseudomonas syringae pv. actinidiae, the Causal Agent of Kiwifruit Canker Disease.</title>
        <authorList>
            <person name="Rikkerink E.H.A."/>
            <person name="Fineran P.C."/>
        </authorList>
    </citation>
    <scope>NUCLEOTIDE SEQUENCE</scope>
    <source>
        <strain evidence="1">DSM 13666</strain>
    </source>
</reference>
<dbReference type="AlphaFoldDB" id="A0A0M0KIM0"/>
<sequence>MKTTFIILILIYFLTILNIFFSKNGTDLSNRITHYAPSNVVEIDSFSFSTTYKHTKNFSLSFQSPNLIITFYNDLVKSFVPTLKINSYLITIKYGSTLILLA</sequence>
<name>A0A0M0KIM0_ALKHA</name>
<gene>
    <name evidence="1" type="ORF">AMD02_04910</name>
</gene>
<protein>
    <submittedName>
        <fullName evidence="1">Uncharacterized protein</fullName>
    </submittedName>
</protein>
<comment type="caution">
    <text evidence="1">The sequence shown here is derived from an EMBL/GenBank/DDBJ whole genome shotgun (WGS) entry which is preliminary data.</text>
</comment>
<accession>A0A0M0KIM0</accession>